<dbReference type="PANTHER" id="PTHR44329:SF214">
    <property type="entry name" value="PROTEIN KINASE DOMAIN-CONTAINING PROTEIN"/>
    <property type="match status" value="1"/>
</dbReference>
<dbReference type="OrthoDB" id="339325at2759"/>
<dbReference type="SUPFAM" id="SSF56112">
    <property type="entry name" value="Protein kinase-like (PK-like)"/>
    <property type="match status" value="1"/>
</dbReference>
<feature type="binding site" evidence="1">
    <location>
        <position position="89"/>
    </location>
    <ligand>
        <name>ATP</name>
        <dbReference type="ChEBI" id="CHEBI:30616"/>
    </ligand>
</feature>
<keyword evidence="3" id="KW-0808">Transferase</keyword>
<feature type="domain" description="Protein kinase" evidence="2">
    <location>
        <begin position="62"/>
        <end position="311"/>
    </location>
</feature>
<dbReference type="GO" id="GO:0004674">
    <property type="term" value="F:protein serine/threonine kinase activity"/>
    <property type="evidence" value="ECO:0007669"/>
    <property type="project" value="TreeGrafter"/>
</dbReference>
<dbReference type="Pfam" id="PF00069">
    <property type="entry name" value="Pkinase"/>
    <property type="match status" value="1"/>
</dbReference>
<dbReference type="InterPro" id="IPR011009">
    <property type="entry name" value="Kinase-like_dom_sf"/>
</dbReference>
<gene>
    <name evidence="3" type="ORF">TSOC_006102</name>
</gene>
<dbReference type="PANTHER" id="PTHR44329">
    <property type="entry name" value="SERINE/THREONINE-PROTEIN KINASE TNNI3K-RELATED"/>
    <property type="match status" value="1"/>
</dbReference>
<comment type="caution">
    <text evidence="3">The sequence shown here is derived from an EMBL/GenBank/DDBJ whole genome shotgun (WGS) entry which is preliminary data.</text>
</comment>
<keyword evidence="4" id="KW-1185">Reference proteome</keyword>
<keyword evidence="1" id="KW-0067">ATP-binding</keyword>
<dbReference type="InterPro" id="IPR017441">
    <property type="entry name" value="Protein_kinase_ATP_BS"/>
</dbReference>
<evidence type="ECO:0000313" key="4">
    <source>
        <dbReference type="Proteomes" id="UP000236333"/>
    </source>
</evidence>
<dbReference type="GO" id="GO:0005524">
    <property type="term" value="F:ATP binding"/>
    <property type="evidence" value="ECO:0007669"/>
    <property type="project" value="UniProtKB-UniRule"/>
</dbReference>
<feature type="non-terminal residue" evidence="3">
    <location>
        <position position="1"/>
    </location>
</feature>
<evidence type="ECO:0000313" key="3">
    <source>
        <dbReference type="EMBL" id="PNH07430.1"/>
    </source>
</evidence>
<evidence type="ECO:0000259" key="2">
    <source>
        <dbReference type="PROSITE" id="PS50011"/>
    </source>
</evidence>
<organism evidence="3 4">
    <name type="scientific">Tetrabaena socialis</name>
    <dbReference type="NCBI Taxonomy" id="47790"/>
    <lineage>
        <taxon>Eukaryota</taxon>
        <taxon>Viridiplantae</taxon>
        <taxon>Chlorophyta</taxon>
        <taxon>core chlorophytes</taxon>
        <taxon>Chlorophyceae</taxon>
        <taxon>CS clade</taxon>
        <taxon>Chlamydomonadales</taxon>
        <taxon>Tetrabaenaceae</taxon>
        <taxon>Tetrabaena</taxon>
    </lineage>
</organism>
<dbReference type="InterPro" id="IPR051681">
    <property type="entry name" value="Ser/Thr_Kinases-Pseudokinases"/>
</dbReference>
<dbReference type="Gene3D" id="3.30.200.20">
    <property type="entry name" value="Phosphorylase Kinase, domain 1"/>
    <property type="match status" value="1"/>
</dbReference>
<dbReference type="Gene3D" id="1.10.510.10">
    <property type="entry name" value="Transferase(Phosphotransferase) domain 1"/>
    <property type="match status" value="1"/>
</dbReference>
<proteinExistence type="predicted"/>
<dbReference type="InterPro" id="IPR000719">
    <property type="entry name" value="Prot_kinase_dom"/>
</dbReference>
<evidence type="ECO:0000256" key="1">
    <source>
        <dbReference type="PROSITE-ProRule" id="PRU10141"/>
    </source>
</evidence>
<dbReference type="PROSITE" id="PS50011">
    <property type="entry name" value="PROTEIN_KINASE_DOM"/>
    <property type="match status" value="1"/>
</dbReference>
<name>A0A2J8A4I3_9CHLO</name>
<protein>
    <submittedName>
        <fullName evidence="3">Mitogen-activated protein kinase kinase kinase 10</fullName>
    </submittedName>
</protein>
<dbReference type="Proteomes" id="UP000236333">
    <property type="component" value="Unassembled WGS sequence"/>
</dbReference>
<reference evidence="3 4" key="1">
    <citation type="journal article" date="2017" name="Mol. Biol. Evol.">
        <title>The 4-celled Tetrabaena socialis nuclear genome reveals the essential components for genetic control of cell number at the origin of multicellularity in the volvocine lineage.</title>
        <authorList>
            <person name="Featherston J."/>
            <person name="Arakaki Y."/>
            <person name="Hanschen E.R."/>
            <person name="Ferris P.J."/>
            <person name="Michod R.E."/>
            <person name="Olson B.J.S.C."/>
            <person name="Nozaki H."/>
            <person name="Durand P.M."/>
        </authorList>
    </citation>
    <scope>NUCLEOTIDE SEQUENCE [LARGE SCALE GENOMIC DNA]</scope>
    <source>
        <strain evidence="3 4">NIES-571</strain>
    </source>
</reference>
<dbReference type="PROSITE" id="PS00107">
    <property type="entry name" value="PROTEIN_KINASE_ATP"/>
    <property type="match status" value="1"/>
</dbReference>
<accession>A0A2J8A4I3</accession>
<dbReference type="SMART" id="SM00220">
    <property type="entry name" value="S_TKc"/>
    <property type="match status" value="1"/>
</dbReference>
<dbReference type="AlphaFoldDB" id="A0A2J8A4I3"/>
<keyword evidence="1" id="KW-0547">Nucleotide-binding</keyword>
<sequence>GGGAPPEQRLTGDSEPAAVAGRTEWDALRINPANCHVTVTPLTPPRPDLEFGVGVGYSDELQLLPVPLGKGVFGYVLLGTYRGHKVAVKLIGGLGGGPDGPSTAALARTMAQEVEVLGRCDHPNVVRLLAACLTPPRQCLVMELMETSLDRVLYGEPGALLPLGKVLAIAIGIASGLEYLHPFTVHRDLKPANVLINDSASDRPLAKITDFGLSRLRMATVETNTPEAGTDLFSFGVLLAEMLAGRPPWPGLNVIGIAHNVVVENRRPPLLEGLAEERCPGILRRMIEQCWETDAQRRPAAAELVKTLRMVQQMTGATQAPGSGAPE</sequence>
<keyword evidence="3" id="KW-0418">Kinase</keyword>
<dbReference type="EMBL" id="PGGS01000180">
    <property type="protein sequence ID" value="PNH07430.1"/>
    <property type="molecule type" value="Genomic_DNA"/>
</dbReference>